<dbReference type="PANTHER" id="PTHR37316">
    <property type="entry name" value="TEICHOIC ACID GLYCEROL-PHOSPHATE PRIMASE"/>
    <property type="match status" value="1"/>
</dbReference>
<dbReference type="GO" id="GO:0016020">
    <property type="term" value="C:membrane"/>
    <property type="evidence" value="ECO:0007669"/>
    <property type="project" value="InterPro"/>
</dbReference>
<evidence type="ECO:0000313" key="2">
    <source>
        <dbReference type="Proteomes" id="UP000186469"/>
    </source>
</evidence>
<dbReference type="SUPFAM" id="SSF53756">
    <property type="entry name" value="UDP-Glycosyltransferase/glycogen phosphorylase"/>
    <property type="match status" value="1"/>
</dbReference>
<reference evidence="1 2" key="1">
    <citation type="submission" date="2016-12" db="EMBL/GenBank/DDBJ databases">
        <authorList>
            <person name="Song W.-J."/>
            <person name="Kurnit D.M."/>
        </authorList>
    </citation>
    <scope>NUCLEOTIDE SEQUENCE [LARGE SCALE GENOMIC DNA]</scope>
    <source>
        <strain evidence="1 2">DSM 11393</strain>
    </source>
</reference>
<dbReference type="AlphaFoldDB" id="A0A1M7RSQ5"/>
<dbReference type="EMBL" id="FRDI01000002">
    <property type="protein sequence ID" value="SHN49102.1"/>
    <property type="molecule type" value="Genomic_DNA"/>
</dbReference>
<gene>
    <name evidence="1" type="ORF">SAMN02745728_00096</name>
</gene>
<dbReference type="InterPro" id="IPR051612">
    <property type="entry name" value="Teichoic_Acid_Biosynth"/>
</dbReference>
<proteinExistence type="predicted"/>
<accession>A0A1M7RSQ5</accession>
<organism evidence="1 2">
    <name type="scientific">Desulfovibrio litoralis DSM 11393</name>
    <dbReference type="NCBI Taxonomy" id="1121455"/>
    <lineage>
        <taxon>Bacteria</taxon>
        <taxon>Pseudomonadati</taxon>
        <taxon>Thermodesulfobacteriota</taxon>
        <taxon>Desulfovibrionia</taxon>
        <taxon>Desulfovibrionales</taxon>
        <taxon>Desulfovibrionaceae</taxon>
        <taxon>Desulfovibrio</taxon>
    </lineage>
</organism>
<dbReference type="PANTHER" id="PTHR37316:SF3">
    <property type="entry name" value="TEICHOIC ACID GLYCEROL-PHOSPHATE TRANSFERASE"/>
    <property type="match status" value="1"/>
</dbReference>
<dbReference type="GO" id="GO:0047355">
    <property type="term" value="F:CDP-glycerol glycerophosphotransferase activity"/>
    <property type="evidence" value="ECO:0007669"/>
    <property type="project" value="InterPro"/>
</dbReference>
<dbReference type="STRING" id="1121455.SAMN02745728_00096"/>
<dbReference type="InterPro" id="IPR007554">
    <property type="entry name" value="Glycerophosphate_synth"/>
</dbReference>
<dbReference type="InterPro" id="IPR043148">
    <property type="entry name" value="TagF_C"/>
</dbReference>
<evidence type="ECO:0000313" key="1">
    <source>
        <dbReference type="EMBL" id="SHN49102.1"/>
    </source>
</evidence>
<keyword evidence="2" id="KW-1185">Reference proteome</keyword>
<name>A0A1M7RSQ5_9BACT</name>
<keyword evidence="1" id="KW-0808">Transferase</keyword>
<dbReference type="Proteomes" id="UP000186469">
    <property type="component" value="Unassembled WGS sequence"/>
</dbReference>
<protein>
    <submittedName>
        <fullName evidence="1">CDP-glycerol glycerophosphotransferase, TagB/SpsB family</fullName>
    </submittedName>
</protein>
<dbReference type="OrthoDB" id="8564828at2"/>
<dbReference type="Gene3D" id="3.40.50.12580">
    <property type="match status" value="1"/>
</dbReference>
<sequence length="544" mass="64838">MHTTHIDMENVLNNLPHNLKSVFLNYYASLKSSEPKTNIIYCFDIDLKRNLLGFIFFSETITHNIKFFDDKQQNIFVNFERTALYSFDHNIKRYAHIFWIAFTKNSIISVKNNNKSIKIICNNNVHYTIHTEYLTKIFNAPLRKKITHKLFAFIAQLSFIKNKYENTWIFSDRPDKADDNAEHLYRWVRANIPSQKIFFVIDKNSKDWQRLKKDNFNLINLYSLEYAFAFMHCNWLISSHSFGALNKTGWRMLYADIVNHQFCFLQHGIIKDYMPQIARRNIDLFVTSTVREHESLAKSESYAYCLSEKEVVLTGLPRHDILLKKTESILKEKIIFIMPTWRQYLTDENITFTAQSTEQSFKDSLFYKNWFNILTDKMFLNLLTEYGYSIYFKIHPCFQSYLSDFEFTNCSQINMVFDNQNDTQSIQDILVRSSLLITDYSSIAMDFALLKKPVIYFQFDQEEFFEHHSCKKGYFDYKKDGFGEVATVYSELNALLESYLKNDCQLKEKYKKRIESFFCFFDQNNCQRVYDSIIEFSKPINNKN</sequence>
<dbReference type="Pfam" id="PF04464">
    <property type="entry name" value="Glyphos_transf"/>
    <property type="match status" value="1"/>
</dbReference>